<dbReference type="PANTHER" id="PTHR48434">
    <property type="entry name" value="(RAPE) HYPOTHETICAL PROTEIN"/>
    <property type="match status" value="1"/>
</dbReference>
<dbReference type="EMBL" id="BQNB010018423">
    <property type="protein sequence ID" value="GJT74235.1"/>
    <property type="molecule type" value="Genomic_DNA"/>
</dbReference>
<evidence type="ECO:0000313" key="2">
    <source>
        <dbReference type="EMBL" id="GJT74235.1"/>
    </source>
</evidence>
<name>A0ABQ5GGA9_9ASTR</name>
<organism evidence="2 3">
    <name type="scientific">Tanacetum coccineum</name>
    <dbReference type="NCBI Taxonomy" id="301880"/>
    <lineage>
        <taxon>Eukaryota</taxon>
        <taxon>Viridiplantae</taxon>
        <taxon>Streptophyta</taxon>
        <taxon>Embryophyta</taxon>
        <taxon>Tracheophyta</taxon>
        <taxon>Spermatophyta</taxon>
        <taxon>Magnoliopsida</taxon>
        <taxon>eudicotyledons</taxon>
        <taxon>Gunneridae</taxon>
        <taxon>Pentapetalae</taxon>
        <taxon>asterids</taxon>
        <taxon>campanulids</taxon>
        <taxon>Asterales</taxon>
        <taxon>Asteraceae</taxon>
        <taxon>Asteroideae</taxon>
        <taxon>Anthemideae</taxon>
        <taxon>Anthemidinae</taxon>
        <taxon>Tanacetum</taxon>
    </lineage>
</organism>
<proteinExistence type="predicted"/>
<accession>A0ABQ5GGA9</accession>
<reference evidence="2" key="2">
    <citation type="submission" date="2022-01" db="EMBL/GenBank/DDBJ databases">
        <authorList>
            <person name="Yamashiro T."/>
            <person name="Shiraishi A."/>
            <person name="Satake H."/>
            <person name="Nakayama K."/>
        </authorList>
    </citation>
    <scope>NUCLEOTIDE SEQUENCE</scope>
</reference>
<evidence type="ECO:0008006" key="4">
    <source>
        <dbReference type="Google" id="ProtNLM"/>
    </source>
</evidence>
<comment type="caution">
    <text evidence="2">The sequence shown here is derived from an EMBL/GenBank/DDBJ whole genome shotgun (WGS) entry which is preliminary data.</text>
</comment>
<evidence type="ECO:0000256" key="1">
    <source>
        <dbReference type="SAM" id="MobiDB-lite"/>
    </source>
</evidence>
<protein>
    <recommendedName>
        <fullName evidence="4">Reverse transcriptase domain, zinc finger, CCHC-type, aspartic peptidase domain protein</fullName>
    </recommendedName>
</protein>
<feature type="region of interest" description="Disordered" evidence="1">
    <location>
        <begin position="137"/>
        <end position="158"/>
    </location>
</feature>
<sequence length="158" mass="18340">MGSILEIFPPRVLQGYNQYKVMFAQESAPPFGYTLQFSVIFRIPWIMSFTYKKKEAEGTSPPSLLRQYSVKWWKQVQESQADEKVVIVYINSLIKRSPGLSTPKSSSSDAETIQRIKACKTDKEYYDLLNEIRLSPTPSEDIFQDSQDPYEDENFLNF</sequence>
<keyword evidence="3" id="KW-1185">Reference proteome</keyword>
<reference evidence="2" key="1">
    <citation type="journal article" date="2022" name="Int. J. Mol. Sci.">
        <title>Draft Genome of Tanacetum Coccineum: Genomic Comparison of Closely Related Tanacetum-Family Plants.</title>
        <authorList>
            <person name="Yamashiro T."/>
            <person name="Shiraishi A."/>
            <person name="Nakayama K."/>
            <person name="Satake H."/>
        </authorList>
    </citation>
    <scope>NUCLEOTIDE SEQUENCE</scope>
</reference>
<evidence type="ECO:0000313" key="3">
    <source>
        <dbReference type="Proteomes" id="UP001151760"/>
    </source>
</evidence>
<feature type="compositionally biased region" description="Acidic residues" evidence="1">
    <location>
        <begin position="148"/>
        <end position="158"/>
    </location>
</feature>
<dbReference type="Proteomes" id="UP001151760">
    <property type="component" value="Unassembled WGS sequence"/>
</dbReference>
<dbReference type="PANTHER" id="PTHR48434:SF1">
    <property type="entry name" value="(RAPE) HYPOTHETICAL PROTEIN"/>
    <property type="match status" value="1"/>
</dbReference>
<gene>
    <name evidence="2" type="ORF">Tco_1040960</name>
</gene>